<sequence length="88" mass="9746">VKNLVCQMLEPDPKLRLTAKQVVGKVGFTSSVYAQGACYDPLASTQDTTFYSCFELFRQTYACLRGAVVTLFACSGLYTIMLPQYNEA</sequence>
<keyword evidence="2" id="KW-1185">Reference proteome</keyword>
<dbReference type="OrthoDB" id="9948461at2759"/>
<protein>
    <submittedName>
        <fullName evidence="1">Uncharacterized protein</fullName>
    </submittedName>
</protein>
<reference evidence="1 2" key="1">
    <citation type="submission" date="2020-09" db="EMBL/GenBank/DDBJ databases">
        <title>De no assembly of potato wild relative species, Solanum commersonii.</title>
        <authorList>
            <person name="Cho K."/>
        </authorList>
    </citation>
    <scope>NUCLEOTIDE SEQUENCE [LARGE SCALE GENOMIC DNA]</scope>
    <source>
        <strain evidence="1">LZ3.2</strain>
        <tissue evidence="1">Leaf</tissue>
    </source>
</reference>
<evidence type="ECO:0000313" key="2">
    <source>
        <dbReference type="Proteomes" id="UP000824120"/>
    </source>
</evidence>
<dbReference type="AlphaFoldDB" id="A0A9J5X5V6"/>
<organism evidence="1 2">
    <name type="scientific">Solanum commersonii</name>
    <name type="common">Commerson's wild potato</name>
    <name type="synonym">Commerson's nightshade</name>
    <dbReference type="NCBI Taxonomy" id="4109"/>
    <lineage>
        <taxon>Eukaryota</taxon>
        <taxon>Viridiplantae</taxon>
        <taxon>Streptophyta</taxon>
        <taxon>Embryophyta</taxon>
        <taxon>Tracheophyta</taxon>
        <taxon>Spermatophyta</taxon>
        <taxon>Magnoliopsida</taxon>
        <taxon>eudicotyledons</taxon>
        <taxon>Gunneridae</taxon>
        <taxon>Pentapetalae</taxon>
        <taxon>asterids</taxon>
        <taxon>lamiids</taxon>
        <taxon>Solanales</taxon>
        <taxon>Solanaceae</taxon>
        <taxon>Solanoideae</taxon>
        <taxon>Solaneae</taxon>
        <taxon>Solanum</taxon>
    </lineage>
</organism>
<dbReference type="EMBL" id="JACXVP010000010">
    <property type="protein sequence ID" value="KAG5582797.1"/>
    <property type="molecule type" value="Genomic_DNA"/>
</dbReference>
<feature type="non-terminal residue" evidence="1">
    <location>
        <position position="1"/>
    </location>
</feature>
<dbReference type="Proteomes" id="UP000824120">
    <property type="component" value="Chromosome 10"/>
</dbReference>
<name>A0A9J5X5V6_SOLCO</name>
<comment type="caution">
    <text evidence="1">The sequence shown here is derived from an EMBL/GenBank/DDBJ whole genome shotgun (WGS) entry which is preliminary data.</text>
</comment>
<accession>A0A9J5X5V6</accession>
<gene>
    <name evidence="1" type="ORF">H5410_053424</name>
</gene>
<evidence type="ECO:0000313" key="1">
    <source>
        <dbReference type="EMBL" id="KAG5582797.1"/>
    </source>
</evidence>
<proteinExistence type="predicted"/>